<evidence type="ECO:0000259" key="1">
    <source>
        <dbReference type="Pfam" id="PF13175"/>
    </source>
</evidence>
<proteinExistence type="predicted"/>
<accession>C1DUM9</accession>
<dbReference type="PANTHER" id="PTHR43581:SF4">
    <property type="entry name" value="ATP_GTP PHOSPHATASE"/>
    <property type="match status" value="1"/>
</dbReference>
<dbReference type="Proteomes" id="UP000001369">
    <property type="component" value="Chromosome"/>
</dbReference>
<dbReference type="InterPro" id="IPR051396">
    <property type="entry name" value="Bact_Antivir_Def_Nuclease"/>
</dbReference>
<evidence type="ECO:0000313" key="3">
    <source>
        <dbReference type="Proteomes" id="UP000001369"/>
    </source>
</evidence>
<dbReference type="OrthoDB" id="9784297at2"/>
<keyword evidence="3" id="KW-1185">Reference proteome</keyword>
<dbReference type="STRING" id="204536.SULAZ_0837"/>
<dbReference type="Gene3D" id="3.40.50.300">
    <property type="entry name" value="P-loop containing nucleotide triphosphate hydrolases"/>
    <property type="match status" value="1"/>
</dbReference>
<evidence type="ECO:0000313" key="2">
    <source>
        <dbReference type="EMBL" id="ACN98893.1"/>
    </source>
</evidence>
<reference evidence="2 3" key="1">
    <citation type="journal article" date="2009" name="J. Bacteriol.">
        <title>Complete and draft genome sequences of six members of the Aquificales.</title>
        <authorList>
            <person name="Reysenbach A.L."/>
            <person name="Hamamura N."/>
            <person name="Podar M."/>
            <person name="Griffiths E."/>
            <person name="Ferreira S."/>
            <person name="Hochstein R."/>
            <person name="Heidelberg J."/>
            <person name="Johnson J."/>
            <person name="Mead D."/>
            <person name="Pohorille A."/>
            <person name="Sarmiento M."/>
            <person name="Schweighofer K."/>
            <person name="Seshadri R."/>
            <person name="Voytek M.A."/>
        </authorList>
    </citation>
    <scope>NUCLEOTIDE SEQUENCE [LARGE SCALE GENOMIC DNA]</scope>
    <source>
        <strain evidence="3">Az-Fu1 / DSM 15241 / OCM 825</strain>
    </source>
</reference>
<dbReference type="EMBL" id="CP001229">
    <property type="protein sequence ID" value="ACN98893.1"/>
    <property type="molecule type" value="Genomic_DNA"/>
</dbReference>
<protein>
    <submittedName>
        <fullName evidence="2">ATP/GTP-binding protein</fullName>
    </submittedName>
</protein>
<dbReference type="AlphaFoldDB" id="C1DUM9"/>
<dbReference type="SUPFAM" id="SSF52540">
    <property type="entry name" value="P-loop containing nucleoside triphosphate hydrolases"/>
    <property type="match status" value="1"/>
</dbReference>
<dbReference type="eggNOG" id="COG0497">
    <property type="taxonomic scope" value="Bacteria"/>
</dbReference>
<dbReference type="HOGENOM" id="CLU_485524_0_0_0"/>
<dbReference type="InterPro" id="IPR027417">
    <property type="entry name" value="P-loop_NTPase"/>
</dbReference>
<dbReference type="KEGG" id="saf:SULAZ_0837"/>
<dbReference type="eggNOG" id="COG3593">
    <property type="taxonomic scope" value="Bacteria"/>
</dbReference>
<dbReference type="RefSeq" id="WP_012674213.1">
    <property type="nucleotide sequence ID" value="NC_012438.1"/>
</dbReference>
<dbReference type="PANTHER" id="PTHR43581">
    <property type="entry name" value="ATP/GTP PHOSPHATASE"/>
    <property type="match status" value="1"/>
</dbReference>
<dbReference type="InterPro" id="IPR041685">
    <property type="entry name" value="AAA_GajA/Old/RecF-like"/>
</dbReference>
<dbReference type="Pfam" id="PF13175">
    <property type="entry name" value="AAA_15"/>
    <property type="match status" value="1"/>
</dbReference>
<sequence>MKLRKINIENFRCYKDETEVEIEDLTVFVGANDSGKSSILEALDIFFNEGRAEIRFTEDDINIHARMEGKHDVKITCVFEDIPEQFLRRLEENNIPINDSSITISKTFGKNNKTFLNGEELSKKLIGEIKDYLPIYGLFKVDRTNTDDNPEIKDPLMFAVEKSLKEQEIKYKLQEVAEKIKKAIEDVANGTLDKLKKLNGNIATELNVYIPDIEELKWRDVFKRIGIYSDKGILLNKRGSGVRRLILLSFFLFEAERKRYERHTDEIEISTIYAIEEPETSLHPDQQKQFINSLIELSSNEKVQVLLTTHSPYIAKLIPVNSLRFIDQGYQYTLPKVSSYKEDNNILLNIAKRLGIHPINTKVVIFVEGNTDKKFLININENIKELKDLIHLNSEIENNTITIIPLNGSNLIDWINAHYLKGSGLLEFHLYDNDRKDYQEIIEKVNDRNDGSIGLTTSMREIENYIHWDLIEEEFNIKITDNIR</sequence>
<organism evidence="2 3">
    <name type="scientific">Sulfurihydrogenibium azorense (strain DSM 15241 / OCM 825 / Az-Fu1)</name>
    <dbReference type="NCBI Taxonomy" id="204536"/>
    <lineage>
        <taxon>Bacteria</taxon>
        <taxon>Pseudomonadati</taxon>
        <taxon>Aquificota</taxon>
        <taxon>Aquificia</taxon>
        <taxon>Aquificales</taxon>
        <taxon>Hydrogenothermaceae</taxon>
        <taxon>Sulfurihydrogenibium</taxon>
    </lineage>
</organism>
<feature type="domain" description="Endonuclease GajA/Old nuclease/RecF-like AAA" evidence="1">
    <location>
        <begin position="1"/>
        <end position="315"/>
    </location>
</feature>
<gene>
    <name evidence="2" type="ordered locus">SULAZ_0837</name>
</gene>
<name>C1DUM9_SULAA</name>